<gene>
    <name evidence="1" type="ORF">HYPSUDRAFT_34154</name>
</gene>
<sequence length="165" mass="19405">MTFLFARDPIPYTFEQHERWQDRLESFNIRIILAAGLDERVAIAALVLLERFREGGFPRPAYPHARYFEHFFGAYWAAEQLLSTAPRTDELKIVVGLRGDTSIPQERFLLIKGFVYNYVYIRTSARAGRWLGPSDPRQVLARPPCWREMMERKWELERKDGLGLD</sequence>
<dbReference type="AlphaFoldDB" id="A0A0D2Q861"/>
<dbReference type="EMBL" id="KN817522">
    <property type="protein sequence ID" value="KJA27925.1"/>
    <property type="molecule type" value="Genomic_DNA"/>
</dbReference>
<protein>
    <submittedName>
        <fullName evidence="1">Uncharacterized protein</fullName>
    </submittedName>
</protein>
<keyword evidence="2" id="KW-1185">Reference proteome</keyword>
<name>A0A0D2Q861_HYPSF</name>
<evidence type="ECO:0000313" key="2">
    <source>
        <dbReference type="Proteomes" id="UP000054270"/>
    </source>
</evidence>
<dbReference type="Proteomes" id="UP000054270">
    <property type="component" value="Unassembled WGS sequence"/>
</dbReference>
<organism evidence="1 2">
    <name type="scientific">Hypholoma sublateritium (strain FD-334 SS-4)</name>
    <dbReference type="NCBI Taxonomy" id="945553"/>
    <lineage>
        <taxon>Eukaryota</taxon>
        <taxon>Fungi</taxon>
        <taxon>Dikarya</taxon>
        <taxon>Basidiomycota</taxon>
        <taxon>Agaricomycotina</taxon>
        <taxon>Agaricomycetes</taxon>
        <taxon>Agaricomycetidae</taxon>
        <taxon>Agaricales</taxon>
        <taxon>Agaricineae</taxon>
        <taxon>Strophariaceae</taxon>
        <taxon>Hypholoma</taxon>
    </lineage>
</organism>
<accession>A0A0D2Q861</accession>
<proteinExistence type="predicted"/>
<evidence type="ECO:0000313" key="1">
    <source>
        <dbReference type="EMBL" id="KJA27925.1"/>
    </source>
</evidence>
<reference evidence="2" key="1">
    <citation type="submission" date="2014-04" db="EMBL/GenBank/DDBJ databases">
        <title>Evolutionary Origins and Diversification of the Mycorrhizal Mutualists.</title>
        <authorList>
            <consortium name="DOE Joint Genome Institute"/>
            <consortium name="Mycorrhizal Genomics Consortium"/>
            <person name="Kohler A."/>
            <person name="Kuo A."/>
            <person name="Nagy L.G."/>
            <person name="Floudas D."/>
            <person name="Copeland A."/>
            <person name="Barry K.W."/>
            <person name="Cichocki N."/>
            <person name="Veneault-Fourrey C."/>
            <person name="LaButti K."/>
            <person name="Lindquist E.A."/>
            <person name="Lipzen A."/>
            <person name="Lundell T."/>
            <person name="Morin E."/>
            <person name="Murat C."/>
            <person name="Riley R."/>
            <person name="Ohm R."/>
            <person name="Sun H."/>
            <person name="Tunlid A."/>
            <person name="Henrissat B."/>
            <person name="Grigoriev I.V."/>
            <person name="Hibbett D.S."/>
            <person name="Martin F."/>
        </authorList>
    </citation>
    <scope>NUCLEOTIDE SEQUENCE [LARGE SCALE GENOMIC DNA]</scope>
    <source>
        <strain evidence="2">FD-334 SS-4</strain>
    </source>
</reference>